<evidence type="ECO:0000256" key="11">
    <source>
        <dbReference type="ARBA" id="ARBA00022741"/>
    </source>
</evidence>
<feature type="domain" description="GDPGP1-like C-terminal" evidence="14">
    <location>
        <begin position="396"/>
        <end position="521"/>
    </location>
</feature>
<dbReference type="InterPro" id="IPR058866">
    <property type="entry name" value="GDPGP1_N"/>
</dbReference>
<keyword evidence="17" id="KW-1185">Reference proteome</keyword>
<feature type="domain" description="GDPGP1-like N-terminal" evidence="15">
    <location>
        <begin position="194"/>
        <end position="355"/>
    </location>
</feature>
<gene>
    <name evidence="16" type="primary">Necator_chrV.g20728</name>
    <name evidence="16" type="ORF">RB195_015935</name>
</gene>
<keyword evidence="11" id="KW-0547">Nucleotide-binding</keyword>
<evidence type="ECO:0000256" key="2">
    <source>
        <dbReference type="ARBA" id="ARBA00003049"/>
    </source>
</evidence>
<evidence type="ECO:0000256" key="8">
    <source>
        <dbReference type="ARBA" id="ARBA00022658"/>
    </source>
</evidence>
<reference evidence="16 17" key="1">
    <citation type="submission" date="2023-08" db="EMBL/GenBank/DDBJ databases">
        <title>A Necator americanus chromosomal reference genome.</title>
        <authorList>
            <person name="Ilik V."/>
            <person name="Petrzelkova K.J."/>
            <person name="Pardy F."/>
            <person name="Fuh T."/>
            <person name="Niatou-Singa F.S."/>
            <person name="Gouil Q."/>
            <person name="Baker L."/>
            <person name="Ritchie M.E."/>
            <person name="Jex A.R."/>
            <person name="Gazzola D."/>
            <person name="Li H."/>
            <person name="Toshio Fujiwara R."/>
            <person name="Zhan B."/>
            <person name="Aroian R.V."/>
            <person name="Pafco B."/>
            <person name="Schwarz E.M."/>
        </authorList>
    </citation>
    <scope>NUCLEOTIDE SEQUENCE [LARGE SCALE GENOMIC DNA]</scope>
    <source>
        <strain evidence="16 17">Aroian</strain>
        <tissue evidence="16">Whole animal</tissue>
    </source>
</reference>
<feature type="compositionally biased region" description="Polar residues" evidence="13">
    <location>
        <begin position="560"/>
        <end position="572"/>
    </location>
</feature>
<protein>
    <recommendedName>
        <fullName evidence="6">GDP-D-glucose phosphorylase 1</fullName>
        <ecNumber evidence="5">2.7.7.78</ecNumber>
    </recommendedName>
</protein>
<keyword evidence="8" id="KW-0344">Guanine-nucleotide releasing factor</keyword>
<evidence type="ECO:0000256" key="3">
    <source>
        <dbReference type="ARBA" id="ARBA00004496"/>
    </source>
</evidence>
<comment type="caution">
    <text evidence="16">The sequence shown here is derived from an EMBL/GenBank/DDBJ whole genome shotgun (WGS) entry which is preliminary data.</text>
</comment>
<keyword evidence="12" id="KW-0378">Hydrolase</keyword>
<dbReference type="InterPro" id="IPR058865">
    <property type="entry name" value="GDPGP1_C"/>
</dbReference>
<organism evidence="16 17">
    <name type="scientific">Necator americanus</name>
    <name type="common">Human hookworm</name>
    <dbReference type="NCBI Taxonomy" id="51031"/>
    <lineage>
        <taxon>Eukaryota</taxon>
        <taxon>Metazoa</taxon>
        <taxon>Ecdysozoa</taxon>
        <taxon>Nematoda</taxon>
        <taxon>Chromadorea</taxon>
        <taxon>Rhabditida</taxon>
        <taxon>Rhabditina</taxon>
        <taxon>Rhabditomorpha</taxon>
        <taxon>Strongyloidea</taxon>
        <taxon>Ancylostomatidae</taxon>
        <taxon>Bunostominae</taxon>
        <taxon>Necator</taxon>
    </lineage>
</organism>
<evidence type="ECO:0000259" key="15">
    <source>
        <dbReference type="Pfam" id="PF26217"/>
    </source>
</evidence>
<dbReference type="Proteomes" id="UP001303046">
    <property type="component" value="Unassembled WGS sequence"/>
</dbReference>
<comment type="function">
    <text evidence="2">Specific and highly efficient GDP-D-glucose phosphorylase regulating the levels of GDP-D-glucose in cells.</text>
</comment>
<keyword evidence="9" id="KW-0808">Transferase</keyword>
<accession>A0ABR1E8R7</accession>
<evidence type="ECO:0000256" key="7">
    <source>
        <dbReference type="ARBA" id="ARBA00022490"/>
    </source>
</evidence>
<feature type="region of interest" description="Disordered" evidence="13">
    <location>
        <begin position="94"/>
        <end position="122"/>
    </location>
</feature>
<dbReference type="EMBL" id="JAVFWL010000005">
    <property type="protein sequence ID" value="KAK6758416.1"/>
    <property type="molecule type" value="Genomic_DNA"/>
</dbReference>
<evidence type="ECO:0000259" key="14">
    <source>
        <dbReference type="Pfam" id="PF26216"/>
    </source>
</evidence>
<evidence type="ECO:0000256" key="12">
    <source>
        <dbReference type="ARBA" id="ARBA00022801"/>
    </source>
</evidence>
<evidence type="ECO:0000256" key="13">
    <source>
        <dbReference type="SAM" id="MobiDB-lite"/>
    </source>
</evidence>
<dbReference type="Pfam" id="PF26217">
    <property type="entry name" value="GDPGP1_N"/>
    <property type="match status" value="1"/>
</dbReference>
<evidence type="ECO:0000256" key="10">
    <source>
        <dbReference type="ARBA" id="ARBA00022695"/>
    </source>
</evidence>
<evidence type="ECO:0000256" key="6">
    <source>
        <dbReference type="ARBA" id="ARBA00018857"/>
    </source>
</evidence>
<dbReference type="InterPro" id="IPR026506">
    <property type="entry name" value="GDPGP"/>
</dbReference>
<proteinExistence type="inferred from homology"/>
<comment type="similarity">
    <text evidence="4">Belongs to the GDPGP1 family.</text>
</comment>
<name>A0ABR1E8R7_NECAM</name>
<dbReference type="Pfam" id="PF26216">
    <property type="entry name" value="GDPGP1_C"/>
    <property type="match status" value="1"/>
</dbReference>
<keyword evidence="10" id="KW-0548">Nucleotidyltransferase</keyword>
<dbReference type="PANTHER" id="PTHR20884:SF8">
    <property type="entry name" value="GDP-D-GLUCOSE PHOSPHORYLASE 1"/>
    <property type="match status" value="1"/>
</dbReference>
<evidence type="ECO:0000313" key="17">
    <source>
        <dbReference type="Proteomes" id="UP001303046"/>
    </source>
</evidence>
<comment type="catalytic activity">
    <reaction evidence="1">
        <text>GDP-alpha-D-glucose + phosphate = alpha-D-glucose 1-phosphate + GDP + H(+)</text>
        <dbReference type="Rhea" id="RHEA:30387"/>
        <dbReference type="ChEBI" id="CHEBI:15378"/>
        <dbReference type="ChEBI" id="CHEBI:43474"/>
        <dbReference type="ChEBI" id="CHEBI:58189"/>
        <dbReference type="ChEBI" id="CHEBI:58601"/>
        <dbReference type="ChEBI" id="CHEBI:62230"/>
        <dbReference type="EC" id="2.7.7.78"/>
    </reaction>
</comment>
<feature type="region of interest" description="Disordered" evidence="13">
    <location>
        <begin position="560"/>
        <end position="592"/>
    </location>
</feature>
<keyword evidence="7" id="KW-0963">Cytoplasm</keyword>
<evidence type="ECO:0000256" key="1">
    <source>
        <dbReference type="ARBA" id="ARBA00000063"/>
    </source>
</evidence>
<dbReference type="EC" id="2.7.7.78" evidence="5"/>
<dbReference type="PANTHER" id="PTHR20884">
    <property type="entry name" value="GDP-D-GLUCOSE PHOSPHORYLASE 1"/>
    <property type="match status" value="1"/>
</dbReference>
<comment type="subcellular location">
    <subcellularLocation>
        <location evidence="3">Cytoplasm</location>
    </subcellularLocation>
</comment>
<evidence type="ECO:0000256" key="9">
    <source>
        <dbReference type="ARBA" id="ARBA00022679"/>
    </source>
</evidence>
<evidence type="ECO:0000313" key="16">
    <source>
        <dbReference type="EMBL" id="KAK6758416.1"/>
    </source>
</evidence>
<sequence>MCVQSASVDGIANFTVIEKLLARRTTGEAHLFFFLVVSWRRLYCLPKERNMITKCYKFFSKFVVFFDIHDINIENLKIIHSTEHLPCGHTAATLSKQEQQQQEQELRTQHSLPTRPHTVRPRPPRLAMRKIVMLGASPRTQRSASSVQLPADFSPTASSVPIYLYRTNDFIINLREYEQQQPSSSEGQSKRINLKELLHSRWEEAKGKNAFNYGLNCMYKLLDGQYNLSMQLNIERGELRRKPMRFKNIAEPFNPLRWNFTKLHENEILMYLRCEDRPITNDALDRHVIAVNASPLERDHSLIIPAINKCLPQVLTSTAIRIATDVMLLVPDDSFNILFNSLLGQASVNHLHLHCLYWPYESDLIYRRFEALNGLVNVFIIEPPLWICSAFAFQLTNMDEYNTFLSNLTRCVEFLTQQNQAHNVFITRAQPIRTTGPEREEDRERKRPQYVTAYVFPRTNSVGAKPPTSFNPAACELAGCLTSYTIRFFESASEQAAVRIIEEEAQLPAEVFRKLALDFSDILSDRPLGTSHCSNNNMHEELTSPEIDELRDTFQMFTPHSPNIANRSSRSGSFEKDSKKRTNFPFANEKNM</sequence>
<evidence type="ECO:0000256" key="4">
    <source>
        <dbReference type="ARBA" id="ARBA00006451"/>
    </source>
</evidence>
<evidence type="ECO:0000256" key="5">
    <source>
        <dbReference type="ARBA" id="ARBA00012507"/>
    </source>
</evidence>